<accession>A0A9X2YZF0</accession>
<dbReference type="PRINTS" id="PR00411">
    <property type="entry name" value="PNDRDTASEI"/>
</dbReference>
<sequence length="405" mass="43264">MTASAGNVGTTFDVVVVGGGNGGISAAARLLKKGVTDVAVLEPNAVHTYRPLLSYVGGGLADMRSAERTQRSVTPKGCTWLRDSAVGVDAEARTVRCASGHELHYRDLVLAPGLVPDSDELPGVDTAMDSPAVASNYLDAADKTWDLVQRIPVGGHAVFTVPRPPVSCTGTTMKPLFLAAAHWSRTRRLSDVEMTLVVDRPTLLDAPALDGKIRAELHRLGVKVLDETGVTGLFPADRHITVTDRRDGTVRPIPYDLLHLVPPFRGPRWLGASGLATDDAAGVTDVDPATMRHRRHPNVWGVGDAASVSTDPSGGALRPQVSIMVDNLLAARAGRTTVSDYDGYTVAPIATDARHLIAGEFTRDGALASSLPSFLDPLKPRRTAWAFDRFGLPQVYWNLLLRGRV</sequence>
<dbReference type="AlphaFoldDB" id="A0A9X2YZF0"/>
<dbReference type="Proteomes" id="UP001141629">
    <property type="component" value="Unassembled WGS sequence"/>
</dbReference>
<dbReference type="GO" id="GO:0071949">
    <property type="term" value="F:FAD binding"/>
    <property type="evidence" value="ECO:0007669"/>
    <property type="project" value="TreeGrafter"/>
</dbReference>
<dbReference type="Pfam" id="PF07992">
    <property type="entry name" value="Pyr_redox_2"/>
    <property type="match status" value="1"/>
</dbReference>
<reference evidence="2" key="2">
    <citation type="journal article" date="2022" name="BMC Genomics">
        <title>Comparative genome analysis of mycobacteria focusing on tRNA and non-coding RNA.</title>
        <authorList>
            <person name="Behra P.R.K."/>
            <person name="Pettersson B.M.F."/>
            <person name="Ramesh M."/>
            <person name="Das S."/>
            <person name="Dasgupta S."/>
            <person name="Kirsebom L.A."/>
        </authorList>
    </citation>
    <scope>NUCLEOTIDE SEQUENCE</scope>
    <source>
        <strain evidence="2">DSM 44838</strain>
    </source>
</reference>
<dbReference type="InterPro" id="IPR036188">
    <property type="entry name" value="FAD/NAD-bd_sf"/>
</dbReference>
<proteinExistence type="predicted"/>
<evidence type="ECO:0000313" key="2">
    <source>
        <dbReference type="EMBL" id="MCV7420331.1"/>
    </source>
</evidence>
<dbReference type="RefSeq" id="WP_263995121.1">
    <property type="nucleotide sequence ID" value="NZ_JACKVK010000005.1"/>
</dbReference>
<gene>
    <name evidence="2" type="ORF">H7K45_07250</name>
</gene>
<dbReference type="SUPFAM" id="SSF51905">
    <property type="entry name" value="FAD/NAD(P)-binding domain"/>
    <property type="match status" value="2"/>
</dbReference>
<dbReference type="InterPro" id="IPR023753">
    <property type="entry name" value="FAD/NAD-binding_dom"/>
</dbReference>
<dbReference type="Gene3D" id="3.50.50.60">
    <property type="entry name" value="FAD/NAD(P)-binding domain"/>
    <property type="match status" value="2"/>
</dbReference>
<name>A0A9X2YZF0_9MYCO</name>
<comment type="caution">
    <text evidence="2">The sequence shown here is derived from an EMBL/GenBank/DDBJ whole genome shotgun (WGS) entry which is preliminary data.</text>
</comment>
<dbReference type="EMBL" id="JACKVK010000005">
    <property type="protein sequence ID" value="MCV7420331.1"/>
    <property type="molecule type" value="Genomic_DNA"/>
</dbReference>
<keyword evidence="3" id="KW-1185">Reference proteome</keyword>
<dbReference type="GO" id="GO:0070224">
    <property type="term" value="F:sulfide:quinone oxidoreductase activity"/>
    <property type="evidence" value="ECO:0007669"/>
    <property type="project" value="TreeGrafter"/>
</dbReference>
<evidence type="ECO:0000313" key="3">
    <source>
        <dbReference type="Proteomes" id="UP001141629"/>
    </source>
</evidence>
<feature type="domain" description="FAD/NAD(P)-binding" evidence="1">
    <location>
        <begin position="12"/>
        <end position="127"/>
    </location>
</feature>
<evidence type="ECO:0000259" key="1">
    <source>
        <dbReference type="Pfam" id="PF07992"/>
    </source>
</evidence>
<dbReference type="PANTHER" id="PTHR10632">
    <property type="entry name" value="SULFIDE:QUINONE OXIDOREDUCTASE"/>
    <property type="match status" value="1"/>
</dbReference>
<dbReference type="GO" id="GO:0070221">
    <property type="term" value="P:sulfide oxidation, using sulfide:quinone oxidoreductase"/>
    <property type="evidence" value="ECO:0007669"/>
    <property type="project" value="TreeGrafter"/>
</dbReference>
<protein>
    <submittedName>
        <fullName evidence="2">NAD(P)/FAD-dependent oxidoreductase</fullName>
    </submittedName>
</protein>
<dbReference type="InterPro" id="IPR015904">
    <property type="entry name" value="Sulphide_quinone_reductase"/>
</dbReference>
<reference evidence="2" key="1">
    <citation type="submission" date="2020-07" db="EMBL/GenBank/DDBJ databases">
        <authorList>
            <person name="Pettersson B.M.F."/>
            <person name="Behra P.R.K."/>
            <person name="Ramesh M."/>
            <person name="Das S."/>
            <person name="Dasgupta S."/>
            <person name="Kirsebom L.A."/>
        </authorList>
    </citation>
    <scope>NUCLEOTIDE SEQUENCE</scope>
    <source>
        <strain evidence="2">DSM 44838</strain>
    </source>
</reference>
<dbReference type="PANTHER" id="PTHR10632:SF2">
    <property type="entry name" value="SULFIDE:QUINONE OXIDOREDUCTASE, MITOCHONDRIAL"/>
    <property type="match status" value="1"/>
</dbReference>
<organism evidence="2 3">
    <name type="scientific">Mycobacterium yunnanensis</name>
    <dbReference type="NCBI Taxonomy" id="368477"/>
    <lineage>
        <taxon>Bacteria</taxon>
        <taxon>Bacillati</taxon>
        <taxon>Actinomycetota</taxon>
        <taxon>Actinomycetes</taxon>
        <taxon>Mycobacteriales</taxon>
        <taxon>Mycobacteriaceae</taxon>
        <taxon>Mycobacterium</taxon>
    </lineage>
</organism>